<organism evidence="2 3">
    <name type="scientific">Rhynchosporium graminicola</name>
    <dbReference type="NCBI Taxonomy" id="2792576"/>
    <lineage>
        <taxon>Eukaryota</taxon>
        <taxon>Fungi</taxon>
        <taxon>Dikarya</taxon>
        <taxon>Ascomycota</taxon>
        <taxon>Pezizomycotina</taxon>
        <taxon>Leotiomycetes</taxon>
        <taxon>Helotiales</taxon>
        <taxon>Ploettnerulaceae</taxon>
        <taxon>Rhynchosporium</taxon>
    </lineage>
</organism>
<reference evidence="3" key="1">
    <citation type="submission" date="2016-03" db="EMBL/GenBank/DDBJ databases">
        <authorList>
            <person name="Ploux O."/>
        </authorList>
    </citation>
    <scope>NUCLEOTIDE SEQUENCE [LARGE SCALE GENOMIC DNA]</scope>
    <source>
        <strain evidence="3">UK7</strain>
    </source>
</reference>
<feature type="compositionally biased region" description="Basic residues" evidence="1">
    <location>
        <begin position="156"/>
        <end position="165"/>
    </location>
</feature>
<dbReference type="InParanoid" id="A0A1E1L5P0"/>
<sequence>MEKFVKFRNMVRDVLKAKILPSLTIQVFLPRHNGPLYGETAQDCSSERFILYVDEAMRSCVTHDYNSPTQTFFMNKKDFLSQLVNQDLLPGIAASLPSFSEIPVKDEWKNRCSGPWTEKTLKAANNTDQTASMQPRSLLPERLQSREIEQSPGFKRASRSTCKKA</sequence>
<dbReference type="EMBL" id="FJUW01000036">
    <property type="protein sequence ID" value="CZT05839.1"/>
    <property type="molecule type" value="Genomic_DNA"/>
</dbReference>
<evidence type="ECO:0000256" key="1">
    <source>
        <dbReference type="SAM" id="MobiDB-lite"/>
    </source>
</evidence>
<protein>
    <submittedName>
        <fullName evidence="2">Uncharacterized protein</fullName>
    </submittedName>
</protein>
<dbReference type="Proteomes" id="UP000178129">
    <property type="component" value="Unassembled WGS sequence"/>
</dbReference>
<comment type="caution">
    <text evidence="2">The sequence shown here is derived from an EMBL/GenBank/DDBJ whole genome shotgun (WGS) entry which is preliminary data.</text>
</comment>
<proteinExistence type="predicted"/>
<evidence type="ECO:0000313" key="3">
    <source>
        <dbReference type="Proteomes" id="UP000178129"/>
    </source>
</evidence>
<evidence type="ECO:0000313" key="2">
    <source>
        <dbReference type="EMBL" id="CZT05839.1"/>
    </source>
</evidence>
<name>A0A1E1L5P0_9HELO</name>
<accession>A0A1E1L5P0</accession>
<dbReference type="AlphaFoldDB" id="A0A1E1L5P0"/>
<feature type="compositionally biased region" description="Polar residues" evidence="1">
    <location>
        <begin position="123"/>
        <end position="135"/>
    </location>
</feature>
<gene>
    <name evidence="2" type="ORF">RCO7_03963</name>
</gene>
<keyword evidence="3" id="KW-1185">Reference proteome</keyword>
<feature type="region of interest" description="Disordered" evidence="1">
    <location>
        <begin position="122"/>
        <end position="165"/>
    </location>
</feature>